<name>A0ABU3QKL9_9ACTN</name>
<evidence type="ECO:0000313" key="2">
    <source>
        <dbReference type="Proteomes" id="UP001250181"/>
    </source>
</evidence>
<protein>
    <submittedName>
        <fullName evidence="1">Uncharacterized protein</fullName>
    </submittedName>
</protein>
<dbReference type="EMBL" id="JAWCTQ010000016">
    <property type="protein sequence ID" value="MDT9683313.1"/>
    <property type="molecule type" value="Genomic_DNA"/>
</dbReference>
<proteinExistence type="predicted"/>
<reference evidence="1 2" key="1">
    <citation type="submission" date="2023-09" db="EMBL/GenBank/DDBJ databases">
        <title>Streptomyces sp. nov.: A antagonism against Alternaria gaisen Producing Streptochlin, Isolated from Tamarix root soil.</title>
        <authorList>
            <person name="Chen Y."/>
        </authorList>
    </citation>
    <scope>NUCLEOTIDE SEQUENCE [LARGE SCALE GENOMIC DNA]</scope>
    <source>
        <strain evidence="1 2">TRM76323</strain>
    </source>
</reference>
<gene>
    <name evidence="1" type="ORF">RND61_14705</name>
</gene>
<dbReference type="RefSeq" id="WP_315878387.1">
    <property type="nucleotide sequence ID" value="NZ_JAWCTQ010000016.1"/>
</dbReference>
<comment type="caution">
    <text evidence="1">The sequence shown here is derived from an EMBL/GenBank/DDBJ whole genome shotgun (WGS) entry which is preliminary data.</text>
</comment>
<evidence type="ECO:0000313" key="1">
    <source>
        <dbReference type="EMBL" id="MDT9683313.1"/>
    </source>
</evidence>
<sequence>MTTAENTIKALIQALDKHTTNYNLTEDTEGIYTLEATYSERGYSVGTLKFKLEDSRIIELDDDEEPTGYTYNVDGFVAYIFS</sequence>
<organism evidence="1 2">
    <name type="scientific">Streptomyces tamarix</name>
    <dbReference type="NCBI Taxonomy" id="3078565"/>
    <lineage>
        <taxon>Bacteria</taxon>
        <taxon>Bacillati</taxon>
        <taxon>Actinomycetota</taxon>
        <taxon>Actinomycetes</taxon>
        <taxon>Kitasatosporales</taxon>
        <taxon>Streptomycetaceae</taxon>
        <taxon>Streptomyces</taxon>
    </lineage>
</organism>
<accession>A0ABU3QKL9</accession>
<keyword evidence="2" id="KW-1185">Reference proteome</keyword>
<dbReference type="Proteomes" id="UP001250181">
    <property type="component" value="Unassembled WGS sequence"/>
</dbReference>